<keyword evidence="2" id="KW-1185">Reference proteome</keyword>
<evidence type="ECO:0008006" key="3">
    <source>
        <dbReference type="Google" id="ProtNLM"/>
    </source>
</evidence>
<dbReference type="InterPro" id="IPR015003">
    <property type="entry name" value="DUF1853"/>
</dbReference>
<organism evidence="1 2">
    <name type="scientific">Litoribrevibacter albus</name>
    <dbReference type="NCBI Taxonomy" id="1473156"/>
    <lineage>
        <taxon>Bacteria</taxon>
        <taxon>Pseudomonadati</taxon>
        <taxon>Pseudomonadota</taxon>
        <taxon>Gammaproteobacteria</taxon>
        <taxon>Oceanospirillales</taxon>
        <taxon>Oceanospirillaceae</taxon>
        <taxon>Litoribrevibacter</taxon>
    </lineage>
</organism>
<proteinExistence type="predicted"/>
<reference evidence="1" key="1">
    <citation type="journal article" date="2014" name="Int. J. Syst. Evol. Microbiol.">
        <title>Complete genome sequence of Corynebacterium casei LMG S-19264T (=DSM 44701T), isolated from a smear-ripened cheese.</title>
        <authorList>
            <consortium name="US DOE Joint Genome Institute (JGI-PGF)"/>
            <person name="Walter F."/>
            <person name="Albersmeier A."/>
            <person name="Kalinowski J."/>
            <person name="Ruckert C."/>
        </authorList>
    </citation>
    <scope>NUCLEOTIDE SEQUENCE</scope>
    <source>
        <strain evidence="1">NBRC 110071</strain>
    </source>
</reference>
<name>A0AA37SD13_9GAMM</name>
<protein>
    <recommendedName>
        <fullName evidence="3">DUF1853 family protein</fullName>
    </recommendedName>
</protein>
<comment type="caution">
    <text evidence="1">The sequence shown here is derived from an EMBL/GenBank/DDBJ whole genome shotgun (WGS) entry which is preliminary data.</text>
</comment>
<evidence type="ECO:0000313" key="2">
    <source>
        <dbReference type="Proteomes" id="UP001161389"/>
    </source>
</evidence>
<dbReference type="EMBL" id="BSNM01000015">
    <property type="protein sequence ID" value="GLQ32314.1"/>
    <property type="molecule type" value="Genomic_DNA"/>
</dbReference>
<sequence length="334" mass="38851">MKSALNIFNFSHQYVADLAWIIDSLPLLKNTSLTPDLLPPSFTRKQPTDKLRDNWLEQLNQLNQHPSSLIHYIEERPTTRVGFYYEALVSYLLHAFPDVTLLEEHLQLQDKGRTLGEIDFLYLDEISQKTIHLETAVKFYLGSSAWIDQSNSTKHWLGPMIKDRLDLKTRHLISHQSQMCFTDAFKNHSNELGTPTPSLRQVLLQGYLFLHPKDPAPLPYSKENNEFNKSPEPLWFKQDEMTKYLSENDRFLILKKPYWLGPFHNKEHNALLERNALEEQIKSLIQQWNRPILVSILNTEDTTNGSTTLYKESNRCFIVPNNWAGMSPPDSSSK</sequence>
<reference evidence="1" key="2">
    <citation type="submission" date="2023-01" db="EMBL/GenBank/DDBJ databases">
        <title>Draft genome sequence of Litoribrevibacter albus strain NBRC 110071.</title>
        <authorList>
            <person name="Sun Q."/>
            <person name="Mori K."/>
        </authorList>
    </citation>
    <scope>NUCLEOTIDE SEQUENCE</scope>
    <source>
        <strain evidence="1">NBRC 110071</strain>
    </source>
</reference>
<dbReference type="Pfam" id="PF08907">
    <property type="entry name" value="DUF1853"/>
    <property type="match status" value="1"/>
</dbReference>
<dbReference type="AlphaFoldDB" id="A0AA37SD13"/>
<dbReference type="Proteomes" id="UP001161389">
    <property type="component" value="Unassembled WGS sequence"/>
</dbReference>
<dbReference type="RefSeq" id="WP_284382270.1">
    <property type="nucleotide sequence ID" value="NZ_BSNM01000015.1"/>
</dbReference>
<gene>
    <name evidence="1" type="ORF">GCM10007876_27930</name>
</gene>
<evidence type="ECO:0000313" key="1">
    <source>
        <dbReference type="EMBL" id="GLQ32314.1"/>
    </source>
</evidence>
<accession>A0AA37SD13</accession>